<dbReference type="OrthoDB" id="1914642at2759"/>
<dbReference type="InParanoid" id="A0A6J0PNF0"/>
<keyword evidence="3" id="KW-1185">Reference proteome</keyword>
<evidence type="ECO:0000313" key="4">
    <source>
        <dbReference type="RefSeq" id="XP_019708800.1"/>
    </source>
</evidence>
<gene>
    <name evidence="4" type="primary">LOC105053488</name>
</gene>
<feature type="domain" description="EGF-like" evidence="2">
    <location>
        <begin position="269"/>
        <end position="312"/>
    </location>
</feature>
<protein>
    <submittedName>
        <fullName evidence="4">Neurogenic locus notch homolog protein 3-like</fullName>
    </submittedName>
</protein>
<dbReference type="FunCoup" id="A0A6J0PNF0">
    <property type="interactions" value="1739"/>
</dbReference>
<keyword evidence="1" id="KW-0732">Signal</keyword>
<accession>A0A6J0PNF0</accession>
<feature type="signal peptide" evidence="1">
    <location>
        <begin position="1"/>
        <end position="18"/>
    </location>
</feature>
<proteinExistence type="predicted"/>
<feature type="domain" description="EGF-like" evidence="2">
    <location>
        <begin position="41"/>
        <end position="87"/>
    </location>
</feature>
<evidence type="ECO:0000256" key="1">
    <source>
        <dbReference type="SAM" id="SignalP"/>
    </source>
</evidence>
<dbReference type="GeneID" id="105053488"/>
<dbReference type="AlphaFoldDB" id="A0A6J0PNF0"/>
<reference evidence="4" key="1">
    <citation type="submission" date="2025-08" db="UniProtKB">
        <authorList>
            <consortium name="RefSeq"/>
        </authorList>
    </citation>
    <scope>IDENTIFICATION</scope>
</reference>
<feature type="domain" description="EGF-like" evidence="2">
    <location>
        <begin position="115"/>
        <end position="158"/>
    </location>
</feature>
<feature type="chain" id="PRO_5026962091" evidence="1">
    <location>
        <begin position="19"/>
        <end position="369"/>
    </location>
</feature>
<evidence type="ECO:0000259" key="2">
    <source>
        <dbReference type="SMART" id="SM00181"/>
    </source>
</evidence>
<organism evidence="3 4">
    <name type="scientific">Elaeis guineensis var. tenera</name>
    <name type="common">Oil palm</name>
    <dbReference type="NCBI Taxonomy" id="51953"/>
    <lineage>
        <taxon>Eukaryota</taxon>
        <taxon>Viridiplantae</taxon>
        <taxon>Streptophyta</taxon>
        <taxon>Embryophyta</taxon>
        <taxon>Tracheophyta</taxon>
        <taxon>Spermatophyta</taxon>
        <taxon>Magnoliopsida</taxon>
        <taxon>Liliopsida</taxon>
        <taxon>Arecaceae</taxon>
        <taxon>Arecoideae</taxon>
        <taxon>Cocoseae</taxon>
        <taxon>Elaeidinae</taxon>
        <taxon>Elaeis</taxon>
    </lineage>
</organism>
<name>A0A6J0PNF0_ELAGV</name>
<evidence type="ECO:0000313" key="3">
    <source>
        <dbReference type="Proteomes" id="UP000504607"/>
    </source>
</evidence>
<dbReference type="Proteomes" id="UP000504607">
    <property type="component" value="Chromosome 10"/>
</dbReference>
<dbReference type="SMART" id="SM00181">
    <property type="entry name" value="EGF"/>
    <property type="match status" value="4"/>
</dbReference>
<dbReference type="PANTHER" id="PTHR33881:SF17">
    <property type="entry name" value="EGF-LIKE DOMAIN-CONTAINING PROTEIN"/>
    <property type="match status" value="1"/>
</dbReference>
<sequence>MGWGKVVLVLVAFQATSTLLLQRAAAGDSLAPLLAPVMNATCNNVECGKGTCKSSLNYTFGFECECNPGWSQFHDFPFSPCVIPNCSINYSCYNNSEAPASSPAPPLTNTSIFDPCLWSYCGGGKCVKTSTFDYRCECQEGFSNLLNVTGFPCYKDCALGADCANIGIPLWNTTTSPASPPSLPNNGSSFAGDANCDNVECGKGTCKSSTNNTFGFVCECNPGWSQFHYYPFSPCVIPNCSINYSCYNNSEAPASSPAPSVTNTSIFDPCFWSYCGGGKCVKTSTFDHRCECEEGFSNLLNITRFPCYKDCSFGADCANLGIALSNASSPTSPSSQSDTGSSFAGDSFAPNNLLWLFVSMISLVVVRAT</sequence>
<dbReference type="RefSeq" id="XP_019708800.1">
    <property type="nucleotide sequence ID" value="XM_019853241.2"/>
</dbReference>
<feature type="domain" description="EGF-like" evidence="2">
    <location>
        <begin position="195"/>
        <end position="241"/>
    </location>
</feature>
<dbReference type="KEGG" id="egu:105053488"/>
<dbReference type="PANTHER" id="PTHR33881">
    <property type="entry name" value="NEUROGENIC LOCUS NOTCH-LIKE PROTEIN"/>
    <property type="match status" value="1"/>
</dbReference>
<dbReference type="InterPro" id="IPR000742">
    <property type="entry name" value="EGF"/>
</dbReference>